<feature type="non-terminal residue" evidence="9">
    <location>
        <position position="1158"/>
    </location>
</feature>
<comment type="similarity">
    <text evidence="1">Belongs to the protein-tyrosine phosphatase family. Non-receptor class dual specificity subfamily.</text>
</comment>
<dbReference type="InterPro" id="IPR020422">
    <property type="entry name" value="TYR_PHOSPHATASE_DUAL_dom"/>
</dbReference>
<evidence type="ECO:0000256" key="3">
    <source>
        <dbReference type="ARBA" id="ARBA00022801"/>
    </source>
</evidence>
<feature type="compositionally biased region" description="Low complexity" evidence="5">
    <location>
        <begin position="776"/>
        <end position="790"/>
    </location>
</feature>
<dbReference type="PRINTS" id="PR01764">
    <property type="entry name" value="MAPKPHPHTASE"/>
</dbReference>
<dbReference type="InterPro" id="IPR016130">
    <property type="entry name" value="Tyr_Pase_AS"/>
</dbReference>
<feature type="domain" description="Rhodanese" evidence="8">
    <location>
        <begin position="22"/>
        <end position="136"/>
    </location>
</feature>
<evidence type="ECO:0000256" key="4">
    <source>
        <dbReference type="ARBA" id="ARBA00022912"/>
    </source>
</evidence>
<evidence type="ECO:0000256" key="1">
    <source>
        <dbReference type="ARBA" id="ARBA00008601"/>
    </source>
</evidence>
<dbReference type="GO" id="GO:0008330">
    <property type="term" value="F:protein tyrosine/threonine phosphatase activity"/>
    <property type="evidence" value="ECO:0007669"/>
    <property type="project" value="TreeGrafter"/>
</dbReference>
<dbReference type="InterPro" id="IPR000340">
    <property type="entry name" value="Dual-sp_phosphatase_cat-dom"/>
</dbReference>
<feature type="region of interest" description="Disordered" evidence="5">
    <location>
        <begin position="1044"/>
        <end position="1101"/>
    </location>
</feature>
<dbReference type="InterPro" id="IPR000387">
    <property type="entry name" value="Tyr_Pase_dom"/>
</dbReference>
<feature type="region of interest" description="Disordered" evidence="5">
    <location>
        <begin position="442"/>
        <end position="461"/>
    </location>
</feature>
<dbReference type="Pfam" id="PF00581">
    <property type="entry name" value="Rhodanese"/>
    <property type="match status" value="1"/>
</dbReference>
<evidence type="ECO:0000313" key="10">
    <source>
        <dbReference type="Proteomes" id="UP001445076"/>
    </source>
</evidence>
<feature type="compositionally biased region" description="Polar residues" evidence="5">
    <location>
        <begin position="736"/>
        <end position="747"/>
    </location>
</feature>
<keyword evidence="3" id="KW-0378">Hydrolase</keyword>
<sequence length="1158" mass="128250">NERGAMESIRVVTPHKLSRLVKSDKALIIDSRTFCEFNTSHILNSINVWSSKIRKKRLQQDSISVHDYLQQACQVCELHEGLHIIVYDQNAATLSSIPQDSFLHVLLNKLGRAFPCVYLLAGGFLEFQARFPELCEDSSKKCTPLTSQSQPCLPVSTVGPTRILPFLYLGSQHDANNKQLLSDYNILYELNVSVSCPKPDFVQDSHFMRIPVNDNFSEKLLPYFNDAFNFIDKVRESGGCVLVHCLAGISRSATVAIAYVMKHLSLPFDEAYMYVKTRRPTISPNINFVGQLAELDRQLKRDVGQRDPSSAPILFRNQESHHTLGLSTSVSTSSTAFASSFLERHACAGLQTNVPKSLSLNLRSTLDAVPASPSSTPHTPDMSPSTALARLSFASALDELRDDGMPLTLKCSSPVTPLSSLPPSSPKTAVIRETSSSPIFRFRKTSESSSPSSPAFSSFYKSKEMSSRTSSDFKTEAKITSLKESFTCSDSIKSTSGSTSNFYSSATFNVGSAEERKEKVEERASGIVKSGRIRVEERTSGLLETGRTRVEGKDKHSEAGSGRLEEKELGRLEEKERNEKTVRPSTSTMSFTRRGSDRESRQVSVCVIDVKREASPVSYVRSEPIIVRETQVIATPCHALPEVRSVLEVQIEDGQQKEEYITIPSESRKLVGNTKGSRDNVWSPNDEKCQENEESRIKIEKCQQQPKHVLRPREVIVPIQLAGPREERPRVLELSVASSHQKQPQPVTATAACTATEPTSGIWLPASPQEAAVAGPPAATPNSPNSPSSPGVQQSDSGIIIEERTELPPSPQRLPRCYSSSETHLNTRRLLEHRNPDFTTRKCSSYDEVGRAWPHNLGPHHQQHQQGVGREGTTWLCPWELARSDSVSTSGFGSEISDTDFLHDDAHSTTTQDDALGPYDAVFADVFPGEQQQQQRQVTTPKTPRPASLPGVTGAYFSQFEDANSDPGLDMGVDMGTGSVELRHGGRGRMGMEKKDSGYYSFISEHPPVSPRTMGESVRHTTSVPWPKERPRDLRLQITNIVRSPTHDSPKTTTALPHIISHTSTMESRSSPEKRMTPEKRKSRGSSTEENEEKRRSCEADTQWMPPRQSISIGSGVRMAQELLRGVEQLLDSEMGELRRRTAAMSSRIRLLGRSDSG</sequence>
<evidence type="ECO:0000313" key="9">
    <source>
        <dbReference type="EMBL" id="KAK8723419.1"/>
    </source>
</evidence>
<dbReference type="InterPro" id="IPR008343">
    <property type="entry name" value="MKP"/>
</dbReference>
<evidence type="ECO:0000259" key="6">
    <source>
        <dbReference type="PROSITE" id="PS50054"/>
    </source>
</evidence>
<dbReference type="CDD" id="cd01446">
    <property type="entry name" value="DSP_MapKP"/>
    <property type="match status" value="1"/>
</dbReference>
<dbReference type="InterPro" id="IPR001763">
    <property type="entry name" value="Rhodanese-like_dom"/>
</dbReference>
<feature type="compositionally biased region" description="Low complexity" evidence="5">
    <location>
        <begin position="447"/>
        <end position="460"/>
    </location>
</feature>
<organism evidence="9 10">
    <name type="scientific">Cherax quadricarinatus</name>
    <name type="common">Australian red claw crayfish</name>
    <dbReference type="NCBI Taxonomy" id="27406"/>
    <lineage>
        <taxon>Eukaryota</taxon>
        <taxon>Metazoa</taxon>
        <taxon>Ecdysozoa</taxon>
        <taxon>Arthropoda</taxon>
        <taxon>Crustacea</taxon>
        <taxon>Multicrustacea</taxon>
        <taxon>Malacostraca</taxon>
        <taxon>Eumalacostraca</taxon>
        <taxon>Eucarida</taxon>
        <taxon>Decapoda</taxon>
        <taxon>Pleocyemata</taxon>
        <taxon>Astacidea</taxon>
        <taxon>Parastacoidea</taxon>
        <taxon>Parastacidae</taxon>
        <taxon>Cherax</taxon>
    </lineage>
</organism>
<feature type="region of interest" description="Disordered" evidence="5">
    <location>
        <begin position="769"/>
        <end position="795"/>
    </location>
</feature>
<feature type="non-terminal residue" evidence="9">
    <location>
        <position position="1"/>
    </location>
</feature>
<dbReference type="AlphaFoldDB" id="A0AAW0W5C0"/>
<dbReference type="PANTHER" id="PTHR10159">
    <property type="entry name" value="DUAL SPECIFICITY PROTEIN PHOSPHATASE"/>
    <property type="match status" value="1"/>
</dbReference>
<dbReference type="SUPFAM" id="SSF52799">
    <property type="entry name" value="(Phosphotyrosine protein) phosphatases II"/>
    <property type="match status" value="1"/>
</dbReference>
<dbReference type="FunFam" id="3.90.190.10:FF:000208">
    <property type="entry name" value="Vh5 dual specificity phosphatase, putative"/>
    <property type="match status" value="1"/>
</dbReference>
<reference evidence="9 10" key="1">
    <citation type="journal article" date="2024" name="BMC Genomics">
        <title>Genome assembly of redclaw crayfish (Cherax quadricarinatus) provides insights into its immune adaptation and hypoxia tolerance.</title>
        <authorList>
            <person name="Liu Z."/>
            <person name="Zheng J."/>
            <person name="Li H."/>
            <person name="Fang K."/>
            <person name="Wang S."/>
            <person name="He J."/>
            <person name="Zhou D."/>
            <person name="Weng S."/>
            <person name="Chi M."/>
            <person name="Gu Z."/>
            <person name="He J."/>
            <person name="Li F."/>
            <person name="Wang M."/>
        </authorList>
    </citation>
    <scope>NUCLEOTIDE SEQUENCE [LARGE SCALE GENOMIC DNA]</scope>
    <source>
        <strain evidence="9">ZL_2023a</strain>
    </source>
</reference>
<evidence type="ECO:0000259" key="7">
    <source>
        <dbReference type="PROSITE" id="PS50056"/>
    </source>
</evidence>
<evidence type="ECO:0000256" key="5">
    <source>
        <dbReference type="SAM" id="MobiDB-lite"/>
    </source>
</evidence>
<feature type="compositionally biased region" description="Basic and acidic residues" evidence="5">
    <location>
        <begin position="1070"/>
        <end position="1080"/>
    </location>
</feature>
<dbReference type="InterPro" id="IPR029021">
    <property type="entry name" value="Prot-tyrosine_phosphatase-like"/>
</dbReference>
<dbReference type="GO" id="GO:0017017">
    <property type="term" value="F:MAP kinase tyrosine/serine/threonine phosphatase activity"/>
    <property type="evidence" value="ECO:0007669"/>
    <property type="project" value="InterPro"/>
</dbReference>
<dbReference type="Proteomes" id="UP001445076">
    <property type="component" value="Unassembled WGS sequence"/>
</dbReference>
<dbReference type="Gene3D" id="3.40.250.10">
    <property type="entry name" value="Rhodanese-like domain"/>
    <property type="match status" value="1"/>
</dbReference>
<feature type="compositionally biased region" description="Polar residues" evidence="5">
    <location>
        <begin position="583"/>
        <end position="593"/>
    </location>
</feature>
<dbReference type="Pfam" id="PF00782">
    <property type="entry name" value="DSPc"/>
    <property type="match status" value="1"/>
</dbReference>
<dbReference type="PROSITE" id="PS50056">
    <property type="entry name" value="TYR_PHOSPHATASE_2"/>
    <property type="match status" value="1"/>
</dbReference>
<dbReference type="PANTHER" id="PTHR10159:SF533">
    <property type="entry name" value="TYROSINE-PROTEIN PHOSPHATASE VHP-1"/>
    <property type="match status" value="1"/>
</dbReference>
<evidence type="ECO:0000259" key="8">
    <source>
        <dbReference type="PROSITE" id="PS50206"/>
    </source>
</evidence>
<dbReference type="GO" id="GO:0005737">
    <property type="term" value="C:cytoplasm"/>
    <property type="evidence" value="ECO:0007669"/>
    <property type="project" value="TreeGrafter"/>
</dbReference>
<feature type="compositionally biased region" description="Basic and acidic residues" evidence="5">
    <location>
        <begin position="548"/>
        <end position="582"/>
    </location>
</feature>
<dbReference type="SMART" id="SM00450">
    <property type="entry name" value="RHOD"/>
    <property type="match status" value="1"/>
</dbReference>
<dbReference type="CDD" id="cd14568">
    <property type="entry name" value="DSP_MKP_classIII"/>
    <property type="match status" value="1"/>
</dbReference>
<dbReference type="Gene3D" id="3.90.190.10">
    <property type="entry name" value="Protein tyrosine phosphatase superfamily"/>
    <property type="match status" value="1"/>
</dbReference>
<proteinExistence type="inferred from homology"/>
<dbReference type="PROSITE" id="PS00383">
    <property type="entry name" value="TYR_PHOSPHATASE_1"/>
    <property type="match status" value="1"/>
</dbReference>
<dbReference type="GO" id="GO:0033550">
    <property type="term" value="F:MAP kinase tyrosine phosphatase activity"/>
    <property type="evidence" value="ECO:0007669"/>
    <property type="project" value="TreeGrafter"/>
</dbReference>
<gene>
    <name evidence="9" type="ORF">OTU49_011700</name>
</gene>
<feature type="region of interest" description="Disordered" evidence="5">
    <location>
        <begin position="734"/>
        <end position="753"/>
    </location>
</feature>
<evidence type="ECO:0000256" key="2">
    <source>
        <dbReference type="ARBA" id="ARBA00013064"/>
    </source>
</evidence>
<dbReference type="InterPro" id="IPR036873">
    <property type="entry name" value="Rhodanese-like_dom_sf"/>
</dbReference>
<dbReference type="EMBL" id="JARKIK010000089">
    <property type="protein sequence ID" value="KAK8723419.1"/>
    <property type="molecule type" value="Genomic_DNA"/>
</dbReference>
<feature type="compositionally biased region" description="Polar residues" evidence="5">
    <location>
        <begin position="1051"/>
        <end position="1069"/>
    </location>
</feature>
<keyword evidence="10" id="KW-1185">Reference proteome</keyword>
<dbReference type="GO" id="GO:0043409">
    <property type="term" value="P:negative regulation of MAPK cascade"/>
    <property type="evidence" value="ECO:0007669"/>
    <property type="project" value="TreeGrafter"/>
</dbReference>
<dbReference type="PROSITE" id="PS50206">
    <property type="entry name" value="RHODANESE_3"/>
    <property type="match status" value="1"/>
</dbReference>
<protein>
    <recommendedName>
        <fullName evidence="2">protein-tyrosine-phosphatase</fullName>
        <ecNumber evidence="2">3.1.3.48</ecNumber>
    </recommendedName>
</protein>
<feature type="domain" description="Tyrosine-protein phosphatase" evidence="6">
    <location>
        <begin position="159"/>
        <end position="301"/>
    </location>
</feature>
<name>A0AAW0W5C0_CHEQU</name>
<dbReference type="EC" id="3.1.3.48" evidence="2"/>
<comment type="caution">
    <text evidence="9">The sequence shown here is derived from an EMBL/GenBank/DDBJ whole genome shotgun (WGS) entry which is preliminary data.</text>
</comment>
<dbReference type="SMART" id="SM00195">
    <property type="entry name" value="DSPc"/>
    <property type="match status" value="1"/>
</dbReference>
<feature type="domain" description="Tyrosine specific protein phosphatases" evidence="7">
    <location>
        <begin position="225"/>
        <end position="282"/>
    </location>
</feature>
<keyword evidence="4" id="KW-0904">Protein phosphatase</keyword>
<feature type="region of interest" description="Disordered" evidence="5">
    <location>
        <begin position="548"/>
        <end position="597"/>
    </location>
</feature>
<dbReference type="SUPFAM" id="SSF52821">
    <property type="entry name" value="Rhodanese/Cell cycle control phosphatase"/>
    <property type="match status" value="1"/>
</dbReference>
<dbReference type="PROSITE" id="PS50054">
    <property type="entry name" value="TYR_PHOSPHATASE_DUAL"/>
    <property type="match status" value="1"/>
</dbReference>
<accession>A0AAW0W5C0</accession>